<keyword evidence="6" id="KW-1185">Reference proteome</keyword>
<evidence type="ECO:0000256" key="1">
    <source>
        <dbReference type="ARBA" id="ARBA00008324"/>
    </source>
</evidence>
<dbReference type="InterPro" id="IPR006683">
    <property type="entry name" value="Thioestr_dom"/>
</dbReference>
<gene>
    <name evidence="5" type="ORF">DCAF_LOCUS6304</name>
</gene>
<dbReference type="NCBIfam" id="TIGR00369">
    <property type="entry name" value="unchar_dom_1"/>
    <property type="match status" value="1"/>
</dbReference>
<dbReference type="FunFam" id="3.10.129.10:FF:000059">
    <property type="entry name" value="Acyl-coenzyme A thioesterase 13"/>
    <property type="match status" value="1"/>
</dbReference>
<evidence type="ECO:0000256" key="2">
    <source>
        <dbReference type="ARBA" id="ARBA00022801"/>
    </source>
</evidence>
<dbReference type="InterPro" id="IPR029069">
    <property type="entry name" value="HotDog_dom_sf"/>
</dbReference>
<dbReference type="CDD" id="cd03443">
    <property type="entry name" value="PaaI_thioesterase"/>
    <property type="match status" value="1"/>
</dbReference>
<reference evidence="5 6" key="1">
    <citation type="submission" date="2024-01" db="EMBL/GenBank/DDBJ databases">
        <authorList>
            <person name="Waweru B."/>
        </authorList>
    </citation>
    <scope>NUCLEOTIDE SEQUENCE [LARGE SCALE GENOMIC DNA]</scope>
</reference>
<organism evidence="5 6">
    <name type="scientific">Dovyalis caffra</name>
    <dbReference type="NCBI Taxonomy" id="77055"/>
    <lineage>
        <taxon>Eukaryota</taxon>
        <taxon>Viridiplantae</taxon>
        <taxon>Streptophyta</taxon>
        <taxon>Embryophyta</taxon>
        <taxon>Tracheophyta</taxon>
        <taxon>Spermatophyta</taxon>
        <taxon>Magnoliopsida</taxon>
        <taxon>eudicotyledons</taxon>
        <taxon>Gunneridae</taxon>
        <taxon>Pentapetalae</taxon>
        <taxon>rosids</taxon>
        <taxon>fabids</taxon>
        <taxon>Malpighiales</taxon>
        <taxon>Salicaceae</taxon>
        <taxon>Flacourtieae</taxon>
        <taxon>Dovyalis</taxon>
    </lineage>
</organism>
<evidence type="ECO:0000259" key="4">
    <source>
        <dbReference type="Pfam" id="PF03061"/>
    </source>
</evidence>
<dbReference type="SUPFAM" id="SSF54637">
    <property type="entry name" value="Thioesterase/thiol ester dehydrase-isomerase"/>
    <property type="match status" value="1"/>
</dbReference>
<dbReference type="InterPro" id="IPR003736">
    <property type="entry name" value="PAAI_dom"/>
</dbReference>
<keyword evidence="2" id="KW-0378">Hydrolase</keyword>
<feature type="region of interest" description="Disordered" evidence="3">
    <location>
        <begin position="87"/>
        <end position="106"/>
    </location>
</feature>
<evidence type="ECO:0000313" key="5">
    <source>
        <dbReference type="EMBL" id="CAK7328578.1"/>
    </source>
</evidence>
<comment type="similarity">
    <text evidence="1">Belongs to the thioesterase PaaI family.</text>
</comment>
<sequence>MVSSEDFSFPEMTSPLPHLAISPSLWRVSSLVYPDCREKDGGRELDIISSKSFSFAASEVKMESSEEKMDMLWENFNEEELLRVSSTSLGSKKQHSDDSLDSEPGRGVNQLCCAKKELKMPKSEKNISLISAPAQHKRHSVVVMFKHLKKIFLLRSSSSDPTKNHKKNCKGQNSGWTTLCLCPTLIPLAFLTNKPLSGPSLGESVAEEREMDLESVKRYLETGGFKDDKNASTIEEMPFRFFEKFIMQGLHVDLIEPGRVVCSMKVPPRLLNGGNFLHGGATATLVDLVGSAAMFTVGAPVTGVSVEINVSYLDAAFADEEIEIESRVLRVGKAVGVVTVELKKKKTGKIVAQGRHTKYLAIPSKM</sequence>
<evidence type="ECO:0000313" key="6">
    <source>
        <dbReference type="Proteomes" id="UP001314170"/>
    </source>
</evidence>
<dbReference type="Gene3D" id="3.10.129.10">
    <property type="entry name" value="Hotdog Thioesterase"/>
    <property type="match status" value="1"/>
</dbReference>
<dbReference type="Proteomes" id="UP001314170">
    <property type="component" value="Unassembled WGS sequence"/>
</dbReference>
<protein>
    <recommendedName>
        <fullName evidence="4">Thioesterase domain-containing protein</fullName>
    </recommendedName>
</protein>
<name>A0AAV1R6F1_9ROSI</name>
<comment type="caution">
    <text evidence="5">The sequence shown here is derived from an EMBL/GenBank/DDBJ whole genome shotgun (WGS) entry which is preliminary data.</text>
</comment>
<dbReference type="InterPro" id="IPR039298">
    <property type="entry name" value="ACOT13"/>
</dbReference>
<dbReference type="AlphaFoldDB" id="A0AAV1R6F1"/>
<dbReference type="Pfam" id="PF03061">
    <property type="entry name" value="4HBT"/>
    <property type="match status" value="1"/>
</dbReference>
<dbReference type="EMBL" id="CAWUPB010000893">
    <property type="protein sequence ID" value="CAK7328578.1"/>
    <property type="molecule type" value="Genomic_DNA"/>
</dbReference>
<dbReference type="PANTHER" id="PTHR21660:SF47">
    <property type="entry name" value="F19P19.27 PROTEIN"/>
    <property type="match status" value="1"/>
</dbReference>
<accession>A0AAV1R6F1</accession>
<feature type="domain" description="Thioesterase" evidence="4">
    <location>
        <begin position="275"/>
        <end position="349"/>
    </location>
</feature>
<dbReference type="GO" id="GO:0047617">
    <property type="term" value="F:fatty acyl-CoA hydrolase activity"/>
    <property type="evidence" value="ECO:0007669"/>
    <property type="project" value="InterPro"/>
</dbReference>
<dbReference type="PANTHER" id="PTHR21660">
    <property type="entry name" value="THIOESTERASE SUPERFAMILY MEMBER-RELATED"/>
    <property type="match status" value="1"/>
</dbReference>
<proteinExistence type="inferred from homology"/>
<evidence type="ECO:0000256" key="3">
    <source>
        <dbReference type="SAM" id="MobiDB-lite"/>
    </source>
</evidence>